<feature type="compositionally biased region" description="Basic and acidic residues" evidence="1">
    <location>
        <begin position="83"/>
        <end position="93"/>
    </location>
</feature>
<sequence>MSQAFYLAIDLLFVLLAIIAFPRGAKHTPSPLDIKQSFGVESPPDTSIPTITVSGAESPQMATLGVSDMKVRVVSPTTEDKDEMANRQKKWETRPGTPYIKGDFPIDDDEMESDEEQST</sequence>
<reference evidence="3" key="1">
    <citation type="submission" date="2020-04" db="EMBL/GenBank/DDBJ databases">
        <title>Analysis of mating type loci in Filobasidium floriforme.</title>
        <authorList>
            <person name="Nowrousian M."/>
        </authorList>
    </citation>
    <scope>NUCLEOTIDE SEQUENCE</scope>
    <source>
        <strain evidence="3">CBS 6242</strain>
    </source>
</reference>
<keyword evidence="2" id="KW-0812">Transmembrane</keyword>
<dbReference type="AlphaFoldDB" id="A0A8K0NQ83"/>
<accession>A0A8K0NQ83</accession>
<keyword evidence="4" id="KW-1185">Reference proteome</keyword>
<evidence type="ECO:0000256" key="1">
    <source>
        <dbReference type="SAM" id="MobiDB-lite"/>
    </source>
</evidence>
<feature type="transmembrane region" description="Helical" evidence="2">
    <location>
        <begin position="6"/>
        <end position="25"/>
    </location>
</feature>
<evidence type="ECO:0000313" key="4">
    <source>
        <dbReference type="Proteomes" id="UP000812966"/>
    </source>
</evidence>
<feature type="region of interest" description="Disordered" evidence="1">
    <location>
        <begin position="76"/>
        <end position="119"/>
    </location>
</feature>
<dbReference type="EMBL" id="JABELV010000081">
    <property type="protein sequence ID" value="KAG7531857.1"/>
    <property type="molecule type" value="Genomic_DNA"/>
</dbReference>
<protein>
    <submittedName>
        <fullName evidence="3">Uncharacterized protein</fullName>
    </submittedName>
</protein>
<gene>
    <name evidence="3" type="ORF">FFLO_04083</name>
</gene>
<evidence type="ECO:0000256" key="2">
    <source>
        <dbReference type="SAM" id="Phobius"/>
    </source>
</evidence>
<proteinExistence type="predicted"/>
<dbReference type="Proteomes" id="UP000812966">
    <property type="component" value="Unassembled WGS sequence"/>
</dbReference>
<organism evidence="3 4">
    <name type="scientific">Filobasidium floriforme</name>
    <dbReference type="NCBI Taxonomy" id="5210"/>
    <lineage>
        <taxon>Eukaryota</taxon>
        <taxon>Fungi</taxon>
        <taxon>Dikarya</taxon>
        <taxon>Basidiomycota</taxon>
        <taxon>Agaricomycotina</taxon>
        <taxon>Tremellomycetes</taxon>
        <taxon>Filobasidiales</taxon>
        <taxon>Filobasidiaceae</taxon>
        <taxon>Filobasidium</taxon>
    </lineage>
</organism>
<comment type="caution">
    <text evidence="3">The sequence shown here is derived from an EMBL/GenBank/DDBJ whole genome shotgun (WGS) entry which is preliminary data.</text>
</comment>
<keyword evidence="2" id="KW-1133">Transmembrane helix</keyword>
<feature type="compositionally biased region" description="Acidic residues" evidence="1">
    <location>
        <begin position="105"/>
        <end position="119"/>
    </location>
</feature>
<keyword evidence="2" id="KW-0472">Membrane</keyword>
<evidence type="ECO:0000313" key="3">
    <source>
        <dbReference type="EMBL" id="KAG7531857.1"/>
    </source>
</evidence>
<name>A0A8K0NQ83_9TREE</name>